<dbReference type="GO" id="GO:0004609">
    <property type="term" value="F:phosphatidylserine decarboxylase activity"/>
    <property type="evidence" value="ECO:0007669"/>
    <property type="project" value="UniProtKB-UniRule"/>
</dbReference>
<keyword evidence="4 12" id="KW-0210">Decarboxylase</keyword>
<proteinExistence type="inferred from homology"/>
<evidence type="ECO:0000256" key="9">
    <source>
        <dbReference type="ARBA" id="ARBA00023239"/>
    </source>
</evidence>
<keyword evidence="3 12" id="KW-0444">Lipid biosynthesis</keyword>
<dbReference type="HAMAP" id="MF_00662">
    <property type="entry name" value="PS_decarb_PSD_B_type1"/>
    <property type="match status" value="1"/>
</dbReference>
<evidence type="ECO:0000256" key="2">
    <source>
        <dbReference type="ARBA" id="ARBA00022475"/>
    </source>
</evidence>
<dbReference type="InterPro" id="IPR033177">
    <property type="entry name" value="PSD-B"/>
</dbReference>
<evidence type="ECO:0000313" key="13">
    <source>
        <dbReference type="EMBL" id="RAL25724.1"/>
    </source>
</evidence>
<feature type="modified residue" description="Pyruvic acid (Ser); by autocatalysis" evidence="12">
    <location>
        <position position="247"/>
    </location>
</feature>
<feature type="active site" description="Charge relay system; for autoendoproteolytic cleavage activity" evidence="12">
    <location>
        <position position="86"/>
    </location>
</feature>
<evidence type="ECO:0000256" key="7">
    <source>
        <dbReference type="ARBA" id="ARBA00023145"/>
    </source>
</evidence>
<sequence>MKEKFQYFFWKGLPKRALSRLIGTFAQTRLSRRMIPFYIKHFQIDLSPVKKPVDQFENLLDFFIREYRPEARPIDLNADIVVSPVDGVVRQIGDIHQGLLLQAKGISYSLHRLLAENDQKTHKFTGGKFVTIYLSPRDYHRIHMPFEGVIKELAYIPGDLYPVNDLGTKLFPGLLALNERVISYIQTELGEIALIKVGATNVGSIKVSFDEQIVTNPRSKKGLEHKVYEQAHQLAKGEEMGRFEFGSTVILLFEPNQIDWLIEAKEGTQVQMGQPLARMIK</sequence>
<keyword evidence="2 12" id="KW-1003">Cell membrane</keyword>
<dbReference type="PANTHER" id="PTHR10067:SF6">
    <property type="entry name" value="PHOSPHATIDYLSERINE DECARBOXYLASE PROENZYME, MITOCHONDRIAL"/>
    <property type="match status" value="1"/>
</dbReference>
<reference evidence="13 14" key="2">
    <citation type="submission" date="2018-06" db="EMBL/GenBank/DDBJ databases">
        <authorList>
            <person name="Zhirakovskaya E."/>
        </authorList>
    </citation>
    <scope>NUCLEOTIDE SEQUENCE [LARGE SCALE GENOMIC DNA]</scope>
    <source>
        <strain evidence="13 14">FBKL4.011</strain>
    </source>
</reference>
<feature type="chain" id="PRO_5023571883" description="Phosphatidylserine decarboxylase alpha chain" evidence="12">
    <location>
        <begin position="247"/>
        <end position="281"/>
    </location>
</feature>
<feature type="site" description="Cleavage (non-hydrolytic); by autocatalysis" evidence="12">
    <location>
        <begin position="246"/>
        <end position="247"/>
    </location>
</feature>
<evidence type="ECO:0000256" key="3">
    <source>
        <dbReference type="ARBA" id="ARBA00022516"/>
    </source>
</evidence>
<evidence type="ECO:0000256" key="10">
    <source>
        <dbReference type="ARBA" id="ARBA00023264"/>
    </source>
</evidence>
<feature type="active site" description="Schiff-base intermediate with substrate; via pyruvic acid; for decarboxylase activity" evidence="12">
    <location>
        <position position="247"/>
    </location>
</feature>
<dbReference type="EMBL" id="QJKK01000003">
    <property type="protein sequence ID" value="RAL25724.1"/>
    <property type="molecule type" value="Genomic_DNA"/>
</dbReference>
<comment type="caution">
    <text evidence="13">The sequence shown here is derived from an EMBL/GenBank/DDBJ whole genome shotgun (WGS) entry which is preliminary data.</text>
</comment>
<organism evidence="13 14">
    <name type="scientific">Thermoflavimicrobium daqui</name>
    <dbReference type="NCBI Taxonomy" id="2137476"/>
    <lineage>
        <taxon>Bacteria</taxon>
        <taxon>Bacillati</taxon>
        <taxon>Bacillota</taxon>
        <taxon>Bacilli</taxon>
        <taxon>Bacillales</taxon>
        <taxon>Thermoactinomycetaceae</taxon>
        <taxon>Thermoflavimicrobium</taxon>
    </lineage>
</organism>
<keyword evidence="8 12" id="KW-0594">Phospholipid biosynthesis</keyword>
<dbReference type="EC" id="4.1.1.65" evidence="12"/>
<dbReference type="InterPro" id="IPR033178">
    <property type="entry name" value="PSD_type1_pro"/>
</dbReference>
<dbReference type="AlphaFoldDB" id="A0A364K5Z9"/>
<keyword evidence="5 12" id="KW-0443">Lipid metabolism</keyword>
<comment type="pathway">
    <text evidence="12">Phospholipid metabolism; phosphatidylethanolamine biosynthesis; phosphatidylethanolamine from CDP-diacylglycerol: step 2/2.</text>
</comment>
<protein>
    <recommendedName>
        <fullName evidence="12">Phosphatidylserine decarboxylase proenzyme</fullName>
        <ecNumber evidence="12">4.1.1.65</ecNumber>
    </recommendedName>
    <component>
        <recommendedName>
            <fullName evidence="12">Phosphatidylserine decarboxylase alpha chain</fullName>
        </recommendedName>
    </component>
    <component>
        <recommendedName>
            <fullName evidence="12">Phosphatidylserine decarboxylase beta chain</fullName>
        </recommendedName>
    </component>
</protein>
<keyword evidence="7 12" id="KW-0865">Zymogen</keyword>
<keyword evidence="14" id="KW-1185">Reference proteome</keyword>
<feature type="active site" description="Charge relay system; for autoendoproteolytic cleavage activity" evidence="12">
    <location>
        <position position="247"/>
    </location>
</feature>
<comment type="subcellular location">
    <subcellularLocation>
        <location evidence="12">Cell membrane</location>
        <topology evidence="12">Peripheral membrane protein</topology>
    </subcellularLocation>
</comment>
<comment type="pathway">
    <text evidence="1">Lipid metabolism.</text>
</comment>
<feature type="active site" description="Charge relay system; for autoendoproteolytic cleavage activity" evidence="12">
    <location>
        <position position="143"/>
    </location>
</feature>
<evidence type="ECO:0000256" key="6">
    <source>
        <dbReference type="ARBA" id="ARBA00023136"/>
    </source>
</evidence>
<evidence type="ECO:0000313" key="14">
    <source>
        <dbReference type="Proteomes" id="UP000251213"/>
    </source>
</evidence>
<dbReference type="InterPro" id="IPR003817">
    <property type="entry name" value="PS_Dcarbxylase"/>
</dbReference>
<dbReference type="Pfam" id="PF02666">
    <property type="entry name" value="PS_Dcarbxylase"/>
    <property type="match status" value="1"/>
</dbReference>
<evidence type="ECO:0000256" key="8">
    <source>
        <dbReference type="ARBA" id="ARBA00023209"/>
    </source>
</evidence>
<keyword evidence="11 12" id="KW-0670">Pyruvate</keyword>
<comment type="PTM">
    <text evidence="12">Is synthesized initially as an inactive proenzyme. Formation of the active enzyme involves a self-maturation process in which the active site pyruvoyl group is generated from an internal serine residue via an autocatalytic post-translational modification. Two non-identical subunits are generated from the proenzyme in this reaction, and the pyruvate is formed at the N-terminus of the alpha chain, which is derived from the carboxyl end of the proenzyme. The autoendoproteolytic cleavage occurs by a canonical serine protease mechanism, in which the side chain hydroxyl group of the serine supplies its oxygen atom to form the C-terminus of the beta chain, while the remainder of the serine residue undergoes an oxidative deamination to produce ammonia and the pyruvoyl prosthetic group on the alpha chain. During this reaction, the Ser that is part of the protease active site of the proenzyme becomes the pyruvoyl prosthetic group, which constitutes an essential element of the active site of the mature decarboxylase.</text>
</comment>
<comment type="cofactor">
    <cofactor evidence="12">
        <name>pyruvate</name>
        <dbReference type="ChEBI" id="CHEBI:15361"/>
    </cofactor>
    <text evidence="12">Binds 1 pyruvoyl group covalently per subunit.</text>
</comment>
<comment type="function">
    <text evidence="12">Catalyzes the formation of phosphatidylethanolamine (PtdEtn) from phosphatidylserine (PtdSer).</text>
</comment>
<comment type="catalytic activity">
    <reaction evidence="12">
        <text>a 1,2-diacyl-sn-glycero-3-phospho-L-serine + H(+) = a 1,2-diacyl-sn-glycero-3-phosphoethanolamine + CO2</text>
        <dbReference type="Rhea" id="RHEA:20828"/>
        <dbReference type="ChEBI" id="CHEBI:15378"/>
        <dbReference type="ChEBI" id="CHEBI:16526"/>
        <dbReference type="ChEBI" id="CHEBI:57262"/>
        <dbReference type="ChEBI" id="CHEBI:64612"/>
        <dbReference type="EC" id="4.1.1.65"/>
    </reaction>
</comment>
<feature type="chain" id="PRO_5023571882" description="Phosphatidylserine decarboxylase beta chain" evidence="12">
    <location>
        <begin position="1"/>
        <end position="246"/>
    </location>
</feature>
<comment type="similarity">
    <text evidence="12">Belongs to the phosphatidylserine decarboxylase family. PSD-B subfamily. Prokaryotic type I sub-subfamily.</text>
</comment>
<keyword evidence="10 12" id="KW-1208">Phospholipid metabolism</keyword>
<gene>
    <name evidence="12 13" type="primary">psd</name>
    <name evidence="13" type="ORF">DL897_06520</name>
</gene>
<dbReference type="GO" id="GO:0005886">
    <property type="term" value="C:plasma membrane"/>
    <property type="evidence" value="ECO:0007669"/>
    <property type="project" value="UniProtKB-SubCell"/>
</dbReference>
<dbReference type="OrthoDB" id="9802030at2"/>
<evidence type="ECO:0000256" key="5">
    <source>
        <dbReference type="ARBA" id="ARBA00023098"/>
    </source>
</evidence>
<evidence type="ECO:0000256" key="11">
    <source>
        <dbReference type="ARBA" id="ARBA00023317"/>
    </source>
</evidence>
<keyword evidence="9 12" id="KW-0456">Lyase</keyword>
<comment type="subunit">
    <text evidence="12">Heterodimer of a large membrane-associated beta subunit and a small pyruvoyl-containing alpha subunit.</text>
</comment>
<evidence type="ECO:0000256" key="4">
    <source>
        <dbReference type="ARBA" id="ARBA00022793"/>
    </source>
</evidence>
<dbReference type="UniPathway" id="UPA00558">
    <property type="reaction ID" value="UER00616"/>
</dbReference>
<dbReference type="RefSeq" id="WP_113658338.1">
    <property type="nucleotide sequence ID" value="NZ_KZ845665.1"/>
</dbReference>
<name>A0A364K5Z9_9BACL</name>
<dbReference type="PANTHER" id="PTHR10067">
    <property type="entry name" value="PHOSPHATIDYLSERINE DECARBOXYLASE"/>
    <property type="match status" value="1"/>
</dbReference>
<dbReference type="NCBIfam" id="TIGR00163">
    <property type="entry name" value="PS_decarb"/>
    <property type="match status" value="1"/>
</dbReference>
<evidence type="ECO:0000256" key="1">
    <source>
        <dbReference type="ARBA" id="ARBA00005189"/>
    </source>
</evidence>
<keyword evidence="6 12" id="KW-0472">Membrane</keyword>
<reference evidence="13 14" key="1">
    <citation type="submission" date="2018-06" db="EMBL/GenBank/DDBJ databases">
        <title>Thermoflavimicrobium daqus sp. nov., a thermophilic microbe isolated from Moutai-flavour Daqu.</title>
        <authorList>
            <person name="Wang X."/>
            <person name="Zhou H."/>
        </authorList>
    </citation>
    <scope>NUCLEOTIDE SEQUENCE [LARGE SCALE GENOMIC DNA]</scope>
    <source>
        <strain evidence="13 14">FBKL4.011</strain>
    </source>
</reference>
<evidence type="ECO:0000256" key="12">
    <source>
        <dbReference type="HAMAP-Rule" id="MF_00662"/>
    </source>
</evidence>
<accession>A0A364K5Z9</accession>
<dbReference type="GO" id="GO:0006646">
    <property type="term" value="P:phosphatidylethanolamine biosynthetic process"/>
    <property type="evidence" value="ECO:0007669"/>
    <property type="project" value="UniProtKB-UniRule"/>
</dbReference>
<dbReference type="Proteomes" id="UP000251213">
    <property type="component" value="Unassembled WGS sequence"/>
</dbReference>